<name>A0A9Q3CMU1_9BASI</name>
<gene>
    <name evidence="1" type="ORF">O181_025136</name>
</gene>
<proteinExistence type="predicted"/>
<sequence length="140" mass="15810">MVEVPSFPRFGWDVLVIDTPKGKDPILGFDFLNNYSSYIDWRKDLISFNPDFMDSSYSLIPFSNEFSTSTPSAALVGDSRTPSSLTFFHIPFINSLQSSLSSVYEVCKEMKDVGEDNYISSFHLFHGNVDLPPSSYHDSL</sequence>
<comment type="caution">
    <text evidence="1">The sequence shown here is derived from an EMBL/GenBank/DDBJ whole genome shotgun (WGS) entry which is preliminary data.</text>
</comment>
<reference evidence="1" key="1">
    <citation type="submission" date="2021-03" db="EMBL/GenBank/DDBJ databases">
        <title>Draft genome sequence of rust myrtle Austropuccinia psidii MF-1, a brazilian biotype.</title>
        <authorList>
            <person name="Quecine M.C."/>
            <person name="Pachon D.M.R."/>
            <person name="Bonatelli M.L."/>
            <person name="Correr F.H."/>
            <person name="Franceschini L.M."/>
            <person name="Leite T.F."/>
            <person name="Margarido G.R.A."/>
            <person name="Almeida C.A."/>
            <person name="Ferrarezi J.A."/>
            <person name="Labate C.A."/>
        </authorList>
    </citation>
    <scope>NUCLEOTIDE SEQUENCE</scope>
    <source>
        <strain evidence="1">MF-1</strain>
    </source>
</reference>
<evidence type="ECO:0000313" key="2">
    <source>
        <dbReference type="Proteomes" id="UP000765509"/>
    </source>
</evidence>
<accession>A0A9Q3CMU1</accession>
<organism evidence="1 2">
    <name type="scientific">Austropuccinia psidii MF-1</name>
    <dbReference type="NCBI Taxonomy" id="1389203"/>
    <lineage>
        <taxon>Eukaryota</taxon>
        <taxon>Fungi</taxon>
        <taxon>Dikarya</taxon>
        <taxon>Basidiomycota</taxon>
        <taxon>Pucciniomycotina</taxon>
        <taxon>Pucciniomycetes</taxon>
        <taxon>Pucciniales</taxon>
        <taxon>Sphaerophragmiaceae</taxon>
        <taxon>Austropuccinia</taxon>
    </lineage>
</organism>
<dbReference type="EMBL" id="AVOT02008152">
    <property type="protein sequence ID" value="MBW0485421.1"/>
    <property type="molecule type" value="Genomic_DNA"/>
</dbReference>
<dbReference type="AlphaFoldDB" id="A0A9Q3CMU1"/>
<dbReference type="OrthoDB" id="2684341at2759"/>
<keyword evidence="2" id="KW-1185">Reference proteome</keyword>
<protein>
    <submittedName>
        <fullName evidence="1">Uncharacterized protein</fullName>
    </submittedName>
</protein>
<evidence type="ECO:0000313" key="1">
    <source>
        <dbReference type="EMBL" id="MBW0485421.1"/>
    </source>
</evidence>
<dbReference type="Proteomes" id="UP000765509">
    <property type="component" value="Unassembled WGS sequence"/>
</dbReference>